<evidence type="ECO:0000313" key="2">
    <source>
        <dbReference type="EMBL" id="KAF2891221.1"/>
    </source>
</evidence>
<reference evidence="2" key="1">
    <citation type="submission" date="2019-08" db="EMBL/GenBank/DDBJ databases">
        <title>The genome of the North American firefly Photinus pyralis.</title>
        <authorList>
            <consortium name="Photinus pyralis genome working group"/>
            <person name="Fallon T.R."/>
            <person name="Sander Lower S.E."/>
            <person name="Weng J.-K."/>
        </authorList>
    </citation>
    <scope>NUCLEOTIDE SEQUENCE</scope>
    <source>
        <strain evidence="2">TRF0915ILg1</strain>
        <tissue evidence="2">Whole body</tissue>
    </source>
</reference>
<proteinExistence type="predicted"/>
<protein>
    <submittedName>
        <fullName evidence="2">Uncharacterized protein</fullName>
    </submittedName>
</protein>
<organism evidence="2 3">
    <name type="scientific">Ignelater luminosus</name>
    <name type="common">Cucubano</name>
    <name type="synonym">Pyrophorus luminosus</name>
    <dbReference type="NCBI Taxonomy" id="2038154"/>
    <lineage>
        <taxon>Eukaryota</taxon>
        <taxon>Metazoa</taxon>
        <taxon>Ecdysozoa</taxon>
        <taxon>Arthropoda</taxon>
        <taxon>Hexapoda</taxon>
        <taxon>Insecta</taxon>
        <taxon>Pterygota</taxon>
        <taxon>Neoptera</taxon>
        <taxon>Endopterygota</taxon>
        <taxon>Coleoptera</taxon>
        <taxon>Polyphaga</taxon>
        <taxon>Elateriformia</taxon>
        <taxon>Elateroidea</taxon>
        <taxon>Elateridae</taxon>
        <taxon>Agrypninae</taxon>
        <taxon>Pyrophorini</taxon>
        <taxon>Ignelater</taxon>
    </lineage>
</organism>
<feature type="region of interest" description="Disordered" evidence="1">
    <location>
        <begin position="23"/>
        <end position="51"/>
    </location>
</feature>
<keyword evidence="3" id="KW-1185">Reference proteome</keyword>
<dbReference type="AlphaFoldDB" id="A0A8K0CU03"/>
<name>A0A8K0CU03_IGNLU</name>
<evidence type="ECO:0000313" key="3">
    <source>
        <dbReference type="Proteomes" id="UP000801492"/>
    </source>
</evidence>
<dbReference type="OrthoDB" id="6738595at2759"/>
<dbReference type="Proteomes" id="UP000801492">
    <property type="component" value="Unassembled WGS sequence"/>
</dbReference>
<comment type="caution">
    <text evidence="2">The sequence shown here is derived from an EMBL/GenBank/DDBJ whole genome shotgun (WGS) entry which is preliminary data.</text>
</comment>
<dbReference type="EMBL" id="VTPC01036492">
    <property type="protein sequence ID" value="KAF2891221.1"/>
    <property type="molecule type" value="Genomic_DNA"/>
</dbReference>
<accession>A0A8K0CU03</accession>
<evidence type="ECO:0000256" key="1">
    <source>
        <dbReference type="SAM" id="MobiDB-lite"/>
    </source>
</evidence>
<sequence length="128" mass="15063">MDTAFLVCSDSYARSKRNRHLSPKLPVNYRESKKEGTERGPIYDPSQWPPPIRVAREEGKPYKVKEMATEEFLNFKTLSKVFGQKFSKNSENEEVVWNDIQVMRIKKEYPNTVSYKTDFEATEYDNIN</sequence>
<gene>
    <name evidence="2" type="ORF">ILUMI_14952</name>
</gene>